<dbReference type="NCBIfam" id="TIGR00231">
    <property type="entry name" value="small_GTP"/>
    <property type="match status" value="1"/>
</dbReference>
<dbReference type="SUPFAM" id="SSF52540">
    <property type="entry name" value="P-loop containing nucleoside triphosphate hydrolases"/>
    <property type="match status" value="1"/>
</dbReference>
<dbReference type="CDD" id="cd01876">
    <property type="entry name" value="YihA_EngB"/>
    <property type="match status" value="1"/>
</dbReference>
<dbReference type="InterPro" id="IPR027417">
    <property type="entry name" value="P-loop_NTPase"/>
</dbReference>
<sequence length="192" mass="21738">MKIKSAEFARGVTGNDYSTQDNLPQIAFLGRSNAGKSSVINSLTGRKNLVHSSKTPGKTIEANFFCINNLFYLLDFPGYGFAMRGVQERNKMVKRIFWYLEFTNARPKVIFLIIDAKVGLTDLDLEMLEIIKQNNHKVVIVANKVDKLPQTKRKDKILSIVSQAKGLEVLEYSAKTHEGKENIFKIIEDLVK</sequence>
<dbReference type="InterPro" id="IPR019987">
    <property type="entry name" value="GTP-bd_ribosome_bio_YsxC"/>
</dbReference>
<proteinExistence type="inferred from homology"/>
<evidence type="ECO:0000256" key="6">
    <source>
        <dbReference type="ARBA" id="ARBA00022842"/>
    </source>
</evidence>
<keyword evidence="3 10" id="KW-0132">Cell division</keyword>
<dbReference type="PROSITE" id="PS51706">
    <property type="entry name" value="G_ENGB"/>
    <property type="match status" value="1"/>
</dbReference>
<dbReference type="GO" id="GO:0000917">
    <property type="term" value="P:division septum assembly"/>
    <property type="evidence" value="ECO:0007669"/>
    <property type="project" value="UniProtKB-KW"/>
</dbReference>
<evidence type="ECO:0000259" key="11">
    <source>
        <dbReference type="PROSITE" id="PS51706"/>
    </source>
</evidence>
<gene>
    <name evidence="10" type="primary">engB</name>
    <name evidence="12" type="ORF">A2561_00360</name>
</gene>
<dbReference type="PANTHER" id="PTHR11649">
    <property type="entry name" value="MSS1/TRME-RELATED GTP-BINDING PROTEIN"/>
    <property type="match status" value="1"/>
</dbReference>
<protein>
    <recommendedName>
        <fullName evidence="10">Probable GTP-binding protein EngB</fullName>
    </recommendedName>
</protein>
<evidence type="ECO:0000313" key="12">
    <source>
        <dbReference type="EMBL" id="OGZ89725.1"/>
    </source>
</evidence>
<dbReference type="InterPro" id="IPR006073">
    <property type="entry name" value="GTP-bd"/>
</dbReference>
<feature type="domain" description="EngB-type G" evidence="11">
    <location>
        <begin position="22"/>
        <end position="192"/>
    </location>
</feature>
<comment type="caution">
    <text evidence="12">The sequence shown here is derived from an EMBL/GenBank/DDBJ whole genome shotgun (WGS) entry which is preliminary data.</text>
</comment>
<dbReference type="HAMAP" id="MF_00321">
    <property type="entry name" value="GTPase_EngB"/>
    <property type="match status" value="1"/>
</dbReference>
<accession>A0A1G2JRG8</accession>
<evidence type="ECO:0000256" key="10">
    <source>
        <dbReference type="HAMAP-Rule" id="MF_00321"/>
    </source>
</evidence>
<dbReference type="GO" id="GO:0005829">
    <property type="term" value="C:cytosol"/>
    <property type="evidence" value="ECO:0007669"/>
    <property type="project" value="TreeGrafter"/>
</dbReference>
<evidence type="ECO:0000256" key="2">
    <source>
        <dbReference type="ARBA" id="ARBA00009638"/>
    </source>
</evidence>
<evidence type="ECO:0000256" key="1">
    <source>
        <dbReference type="ARBA" id="ARBA00001946"/>
    </source>
</evidence>
<keyword evidence="8 10" id="KW-0717">Septation</keyword>
<keyword evidence="6" id="KW-0460">Magnesium</keyword>
<dbReference type="PRINTS" id="PR00449">
    <property type="entry name" value="RASTRNSFRMNG"/>
</dbReference>
<comment type="similarity">
    <text evidence="2 10">Belongs to the TRAFAC class TrmE-Era-EngA-EngB-Septin-like GTPase superfamily. EngB GTPase family.</text>
</comment>
<dbReference type="PANTHER" id="PTHR11649:SF13">
    <property type="entry name" value="ENGB-TYPE G DOMAIN-CONTAINING PROTEIN"/>
    <property type="match status" value="1"/>
</dbReference>
<dbReference type="InterPro" id="IPR005225">
    <property type="entry name" value="Small_GTP-bd"/>
</dbReference>
<dbReference type="InterPro" id="IPR030393">
    <property type="entry name" value="G_ENGB_dom"/>
</dbReference>
<dbReference type="GO" id="GO:0046872">
    <property type="term" value="F:metal ion binding"/>
    <property type="evidence" value="ECO:0007669"/>
    <property type="project" value="UniProtKB-KW"/>
</dbReference>
<keyword evidence="5 10" id="KW-0547">Nucleotide-binding</keyword>
<evidence type="ECO:0000256" key="8">
    <source>
        <dbReference type="ARBA" id="ARBA00023210"/>
    </source>
</evidence>
<dbReference type="GO" id="GO:0005525">
    <property type="term" value="F:GTP binding"/>
    <property type="evidence" value="ECO:0007669"/>
    <property type="project" value="UniProtKB-UniRule"/>
</dbReference>
<keyword evidence="4" id="KW-0479">Metal-binding</keyword>
<dbReference type="NCBIfam" id="TIGR03598">
    <property type="entry name" value="GTPase_YsxC"/>
    <property type="match status" value="1"/>
</dbReference>
<dbReference type="Pfam" id="PF01926">
    <property type="entry name" value="MMR_HSR1"/>
    <property type="match status" value="1"/>
</dbReference>
<comment type="cofactor">
    <cofactor evidence="1">
        <name>Mg(2+)</name>
        <dbReference type="ChEBI" id="CHEBI:18420"/>
    </cofactor>
</comment>
<name>A0A1G2JRG8_9BACT</name>
<dbReference type="EMBL" id="MHPU01000003">
    <property type="protein sequence ID" value="OGZ89725.1"/>
    <property type="molecule type" value="Genomic_DNA"/>
</dbReference>
<dbReference type="AlphaFoldDB" id="A0A1G2JRG8"/>
<keyword evidence="9 10" id="KW-0131">Cell cycle</keyword>
<comment type="function">
    <text evidence="10">Necessary for normal cell division and for the maintenance of normal septation.</text>
</comment>
<reference evidence="12 13" key="1">
    <citation type="journal article" date="2016" name="Nat. Commun.">
        <title>Thousands of microbial genomes shed light on interconnected biogeochemical processes in an aquifer system.</title>
        <authorList>
            <person name="Anantharaman K."/>
            <person name="Brown C.T."/>
            <person name="Hug L.A."/>
            <person name="Sharon I."/>
            <person name="Castelle C.J."/>
            <person name="Probst A.J."/>
            <person name="Thomas B.C."/>
            <person name="Singh A."/>
            <person name="Wilkins M.J."/>
            <person name="Karaoz U."/>
            <person name="Brodie E.L."/>
            <person name="Williams K.H."/>
            <person name="Hubbard S.S."/>
            <person name="Banfield J.F."/>
        </authorList>
    </citation>
    <scope>NUCLEOTIDE SEQUENCE [LARGE SCALE GENOMIC DNA]</scope>
</reference>
<dbReference type="Proteomes" id="UP000178935">
    <property type="component" value="Unassembled WGS sequence"/>
</dbReference>
<keyword evidence="7 10" id="KW-0342">GTP-binding</keyword>
<dbReference type="Gene3D" id="3.40.50.300">
    <property type="entry name" value="P-loop containing nucleotide triphosphate hydrolases"/>
    <property type="match status" value="1"/>
</dbReference>
<evidence type="ECO:0000256" key="5">
    <source>
        <dbReference type="ARBA" id="ARBA00022741"/>
    </source>
</evidence>
<evidence type="ECO:0000313" key="13">
    <source>
        <dbReference type="Proteomes" id="UP000178935"/>
    </source>
</evidence>
<evidence type="ECO:0000256" key="4">
    <source>
        <dbReference type="ARBA" id="ARBA00022723"/>
    </source>
</evidence>
<evidence type="ECO:0000256" key="3">
    <source>
        <dbReference type="ARBA" id="ARBA00022618"/>
    </source>
</evidence>
<evidence type="ECO:0000256" key="7">
    <source>
        <dbReference type="ARBA" id="ARBA00023134"/>
    </source>
</evidence>
<evidence type="ECO:0000256" key="9">
    <source>
        <dbReference type="ARBA" id="ARBA00023306"/>
    </source>
</evidence>
<organism evidence="12 13">
    <name type="scientific">Candidatus Staskawiczbacteria bacterium RIFOXYD1_FULL_32_13</name>
    <dbReference type="NCBI Taxonomy" id="1802234"/>
    <lineage>
        <taxon>Bacteria</taxon>
        <taxon>Candidatus Staskawicziibacteriota</taxon>
    </lineage>
</organism>